<dbReference type="RefSeq" id="WP_012543519.1">
    <property type="nucleotide sequence ID" value="NC_011295.1"/>
</dbReference>
<dbReference type="KEGG" id="cpo:COPRO5265_0026"/>
<dbReference type="AlphaFoldDB" id="B5Y6K1"/>
<feature type="transmembrane region" description="Helical" evidence="1">
    <location>
        <begin position="21"/>
        <end position="42"/>
    </location>
</feature>
<evidence type="ECO:0000256" key="1">
    <source>
        <dbReference type="SAM" id="Phobius"/>
    </source>
</evidence>
<dbReference type="STRING" id="309798.COPRO5265_0026"/>
<feature type="transmembrane region" description="Helical" evidence="1">
    <location>
        <begin position="188"/>
        <end position="207"/>
    </location>
</feature>
<proteinExistence type="predicted"/>
<feature type="transmembrane region" description="Helical" evidence="1">
    <location>
        <begin position="114"/>
        <end position="133"/>
    </location>
</feature>
<accession>B5Y6K1</accession>
<keyword evidence="1" id="KW-0812">Transmembrane</keyword>
<reference evidence="3" key="1">
    <citation type="submission" date="2008-08" db="EMBL/GenBank/DDBJ databases">
        <title>The complete genome sequence of Coprothermobacter proteolyticus strain ATCC 5245 / DSM 5265 / BT.</title>
        <authorList>
            <person name="Dodson R.J."/>
            <person name="Durkin A.S."/>
            <person name="Wu M."/>
            <person name="Eisen J."/>
            <person name="Sutton G."/>
        </authorList>
    </citation>
    <scope>NUCLEOTIDE SEQUENCE [LARGE SCALE GENOMIC DNA]</scope>
    <source>
        <strain evidence="3">ATCC 35245 / DSM 5265 / OCM 4 / BT</strain>
    </source>
</reference>
<sequence>MSAKGGTYQHLMMAELKILLNSHWTLIVLTVYVLFTCGVYFSLNFRQTWLQVLDGNLFTTMINLYLPTFLFIAVLLNAAPIFAGDKKNGMEELADTCFYGKTFRKKAKIEATTFYTILITAAGFLVTAAISLASKTPLDLGSKAFETANLDISMSNGMFYLFCFAMVVLGLIAVASAVVLISSRSDDVIVPLATGILIYGVELALYLKPLVRILWDVNLLKLLRPYTMLSVSLYFDSTIKALAANVIAFILLSVALFLLTFADGSEIRAKRALSSQSS</sequence>
<evidence type="ECO:0000313" key="3">
    <source>
        <dbReference type="Proteomes" id="UP000001732"/>
    </source>
</evidence>
<feature type="transmembrane region" description="Helical" evidence="1">
    <location>
        <begin position="62"/>
        <end position="83"/>
    </location>
</feature>
<feature type="transmembrane region" description="Helical" evidence="1">
    <location>
        <begin position="159"/>
        <end position="181"/>
    </location>
</feature>
<organism evidence="2 3">
    <name type="scientific">Coprothermobacter proteolyticus (strain ATCC 35245 / DSM 5265 / OCM 4 / BT)</name>
    <dbReference type="NCBI Taxonomy" id="309798"/>
    <lineage>
        <taxon>Bacteria</taxon>
        <taxon>Pseudomonadati</taxon>
        <taxon>Coprothermobacterota</taxon>
        <taxon>Coprothermobacteria</taxon>
        <taxon>Coprothermobacterales</taxon>
        <taxon>Coprothermobacteraceae</taxon>
        <taxon>Coprothermobacter</taxon>
    </lineage>
</organism>
<protein>
    <submittedName>
        <fullName evidence="2">Uncharacterized protein</fullName>
    </submittedName>
</protein>
<dbReference type="HOGENOM" id="CLU_1000077_0_0_9"/>
<keyword evidence="1" id="KW-0472">Membrane</keyword>
<dbReference type="OrthoDB" id="9923257at2"/>
<dbReference type="Proteomes" id="UP000001732">
    <property type="component" value="Chromosome"/>
</dbReference>
<dbReference type="EMBL" id="CP001145">
    <property type="protein sequence ID" value="ACI16867.1"/>
    <property type="molecule type" value="Genomic_DNA"/>
</dbReference>
<evidence type="ECO:0000313" key="2">
    <source>
        <dbReference type="EMBL" id="ACI16867.1"/>
    </source>
</evidence>
<keyword evidence="3" id="KW-1185">Reference proteome</keyword>
<feature type="transmembrane region" description="Helical" evidence="1">
    <location>
        <begin position="242"/>
        <end position="262"/>
    </location>
</feature>
<name>B5Y6K1_COPPD</name>
<reference evidence="2 3" key="2">
    <citation type="journal article" date="2014" name="Genome Announc.">
        <title>Complete Genome Sequence of Coprothermobacter proteolyticus DSM 5265.</title>
        <authorList>
            <person name="Alexiev A."/>
            <person name="Coil D.A."/>
            <person name="Badger J.H."/>
            <person name="Enticknap J."/>
            <person name="Ward N."/>
            <person name="Robb F.T."/>
            <person name="Eisen J.A."/>
        </authorList>
    </citation>
    <scope>NUCLEOTIDE SEQUENCE [LARGE SCALE GENOMIC DNA]</scope>
    <source>
        <strain evidence="3">ATCC 35245 / DSM 5265 / OCM 4 / BT</strain>
    </source>
</reference>
<gene>
    <name evidence="2" type="ordered locus">COPRO5265_0026</name>
</gene>
<keyword evidence="1" id="KW-1133">Transmembrane helix</keyword>